<dbReference type="EMBL" id="QEFH01000044">
    <property type="protein sequence ID" value="PVU69707.1"/>
    <property type="molecule type" value="Genomic_DNA"/>
</dbReference>
<protein>
    <recommendedName>
        <fullName evidence="2">Serpin domain-containing protein</fullName>
    </recommendedName>
</protein>
<gene>
    <name evidence="3" type="ORF">DDW05_03330</name>
</gene>
<dbReference type="InterPro" id="IPR023796">
    <property type="entry name" value="Serpin_dom"/>
</dbReference>
<dbReference type="InterPro" id="IPR023795">
    <property type="entry name" value="Serpin_CS"/>
</dbReference>
<evidence type="ECO:0000256" key="1">
    <source>
        <dbReference type="RuleBase" id="RU000411"/>
    </source>
</evidence>
<dbReference type="InterPro" id="IPR000215">
    <property type="entry name" value="Serpin_fam"/>
</dbReference>
<dbReference type="GO" id="GO:0005615">
    <property type="term" value="C:extracellular space"/>
    <property type="evidence" value="ECO:0007669"/>
    <property type="project" value="InterPro"/>
</dbReference>
<dbReference type="InterPro" id="IPR042185">
    <property type="entry name" value="Serpin_sf_2"/>
</dbReference>
<dbReference type="Gene3D" id="3.30.497.10">
    <property type="entry name" value="Antithrombin, subunit I, domain 2"/>
    <property type="match status" value="1"/>
</dbReference>
<dbReference type="InterPro" id="IPR036186">
    <property type="entry name" value="Serpin_sf"/>
</dbReference>
<evidence type="ECO:0000313" key="4">
    <source>
        <dbReference type="Proteomes" id="UP000245908"/>
    </source>
</evidence>
<feature type="domain" description="Serpin" evidence="2">
    <location>
        <begin position="54"/>
        <end position="441"/>
    </location>
</feature>
<name>A0A2T9WPE5_NANST</name>
<dbReference type="SMART" id="SM00093">
    <property type="entry name" value="SERPIN"/>
    <property type="match status" value="1"/>
</dbReference>
<proteinExistence type="inferred from homology"/>
<evidence type="ECO:0000259" key="2">
    <source>
        <dbReference type="SMART" id="SM00093"/>
    </source>
</evidence>
<sequence length="443" mass="49634">MRISIKIVILVLLLSGAFALFYKFFYLSTKMADNTGWTPEGLSQVVNSSNNLGLELFKLIQQNNLNNNIIISPYGVFSNLLLLYNGAGGETYEELKNVLNLSEPSYDDPNFGELYDILMNTSGNYELHIANGLFLNKNYEFKSSFINVANNYFLAETKNIDVTDSFGSAEMINNFISQNTNGLINNIVSPSDIDENTLLVIVNAIYFYGKWATQFNKGDTKPRNFYISPTNVIKVPTMVANDVSLEDGVFGNIWVIEIPYKGNDMAMVVILPYNPYYDLYGYVDNPCDGLEGQNLCNLSDILSNLTLNNLYYYLNNLNGTVANELYMPKFSFSDEYNLIPYLESLGINTIFNPGSSNLSNMINSKGSNENLYVSLFKQAAYIENNEEGTKAAAVTITEVGIGAAINIIPRQTIIKINRPFIFMIIDLRTKEILFIGQVVDPQS</sequence>
<dbReference type="InterPro" id="IPR042178">
    <property type="entry name" value="Serpin_sf_1"/>
</dbReference>
<dbReference type="PROSITE" id="PS00284">
    <property type="entry name" value="SERPIN"/>
    <property type="match status" value="1"/>
</dbReference>
<dbReference type="SUPFAM" id="SSF56574">
    <property type="entry name" value="Serpins"/>
    <property type="match status" value="1"/>
</dbReference>
<dbReference type="Pfam" id="PF00079">
    <property type="entry name" value="Serpin"/>
    <property type="match status" value="1"/>
</dbReference>
<comment type="caution">
    <text evidence="3">The sequence shown here is derived from an EMBL/GenBank/DDBJ whole genome shotgun (WGS) entry which is preliminary data.</text>
</comment>
<comment type="similarity">
    <text evidence="1">Belongs to the serpin family.</text>
</comment>
<accession>A0A2T9WPE5</accession>
<evidence type="ECO:0000313" key="3">
    <source>
        <dbReference type="EMBL" id="PVU69707.1"/>
    </source>
</evidence>
<dbReference type="Gene3D" id="2.10.310.10">
    <property type="entry name" value="Serpins superfamily"/>
    <property type="match status" value="1"/>
</dbReference>
<dbReference type="AlphaFoldDB" id="A0A2T9WPE5"/>
<dbReference type="Proteomes" id="UP000245908">
    <property type="component" value="Unassembled WGS sequence"/>
</dbReference>
<dbReference type="PANTHER" id="PTHR11461:SF211">
    <property type="entry name" value="GH10112P-RELATED"/>
    <property type="match status" value="1"/>
</dbReference>
<dbReference type="GO" id="GO:0004867">
    <property type="term" value="F:serine-type endopeptidase inhibitor activity"/>
    <property type="evidence" value="ECO:0007669"/>
    <property type="project" value="InterPro"/>
</dbReference>
<dbReference type="PANTHER" id="PTHR11461">
    <property type="entry name" value="SERINE PROTEASE INHIBITOR, SERPIN"/>
    <property type="match status" value="1"/>
</dbReference>
<organism evidence="3 4">
    <name type="scientific">Nanobsidianus stetteri</name>
    <dbReference type="NCBI Taxonomy" id="1294122"/>
    <lineage>
        <taxon>Archaea</taxon>
        <taxon>Nanobdellota</taxon>
        <taxon>Candidatus Nanoarchaeia</taxon>
        <taxon>Nanoarchaeales</taxon>
        <taxon>Nanopusillaceae</taxon>
        <taxon>Candidatus Nanobsidianus</taxon>
    </lineage>
</organism>
<dbReference type="Gene3D" id="2.30.39.10">
    <property type="entry name" value="Alpha-1-antitrypsin, domain 1"/>
    <property type="match status" value="1"/>
</dbReference>
<reference evidence="3 4" key="1">
    <citation type="journal article" date="2015" name="Appl. Environ. Microbiol.">
        <title>Nanoarchaeota, Their Sulfolobales Host, and Nanoarchaeota Virus Distribution across Yellowstone National Park Hot Springs.</title>
        <authorList>
            <person name="Munson-McGee J.H."/>
            <person name="Field E.K."/>
            <person name="Bateson M."/>
            <person name="Rooney C."/>
            <person name="Stepanauskas R."/>
            <person name="Young M.J."/>
        </authorList>
    </citation>
    <scope>NUCLEOTIDE SEQUENCE [LARGE SCALE GENOMIC DNA]</scope>
    <source>
        <strain evidence="3">SCGC AB-777_O03</strain>
    </source>
</reference>
<dbReference type="CDD" id="cd00172">
    <property type="entry name" value="serpin"/>
    <property type="match status" value="1"/>
</dbReference>